<feature type="transmembrane region" description="Helical" evidence="8">
    <location>
        <begin position="234"/>
        <end position="256"/>
    </location>
</feature>
<feature type="transmembrane region" description="Helical" evidence="8">
    <location>
        <begin position="390"/>
        <end position="413"/>
    </location>
</feature>
<feature type="transmembrane region" description="Helical" evidence="8">
    <location>
        <begin position="535"/>
        <end position="558"/>
    </location>
</feature>
<dbReference type="STRING" id="426756.SAMN04488126_11316"/>
<dbReference type="Proteomes" id="UP000198823">
    <property type="component" value="Unassembled WGS sequence"/>
</dbReference>
<keyword evidence="4 7" id="KW-0249">Electron transport</keyword>
<keyword evidence="3 7" id="KW-0812">Transmembrane</keyword>
<keyword evidence="7" id="KW-0349">Heme</keyword>
<feature type="transmembrane region" description="Helical" evidence="8">
    <location>
        <begin position="107"/>
        <end position="129"/>
    </location>
</feature>
<proteinExistence type="inferred from homology"/>
<feature type="transmembrane region" description="Helical" evidence="8">
    <location>
        <begin position="349"/>
        <end position="370"/>
    </location>
</feature>
<dbReference type="GO" id="GO:0016020">
    <property type="term" value="C:membrane"/>
    <property type="evidence" value="ECO:0007669"/>
    <property type="project" value="UniProtKB-SubCell"/>
</dbReference>
<protein>
    <submittedName>
        <fullName evidence="10">Cytochrome c oxidase subunit 1</fullName>
    </submittedName>
</protein>
<name>A0A1G7ECJ1_9BACL</name>
<comment type="subcellular location">
    <subcellularLocation>
        <location evidence="1">Membrane</location>
        <topology evidence="1">Multi-pass membrane protein</topology>
    </subcellularLocation>
</comment>
<keyword evidence="5 8" id="KW-1133">Transmembrane helix</keyword>
<dbReference type="InterPro" id="IPR000883">
    <property type="entry name" value="Cyt_C_Oxase_1"/>
</dbReference>
<dbReference type="PROSITE" id="PS00077">
    <property type="entry name" value="COX1_CUB"/>
    <property type="match status" value="1"/>
</dbReference>
<dbReference type="PRINTS" id="PR01165">
    <property type="entry name" value="CYCOXIDASEI"/>
</dbReference>
<dbReference type="SUPFAM" id="SSF81442">
    <property type="entry name" value="Cytochrome c oxidase subunit I-like"/>
    <property type="match status" value="1"/>
</dbReference>
<feature type="domain" description="Cytochrome oxidase subunit I profile" evidence="9">
    <location>
        <begin position="37"/>
        <end position="522"/>
    </location>
</feature>
<dbReference type="GO" id="GO:0009060">
    <property type="term" value="P:aerobic respiration"/>
    <property type="evidence" value="ECO:0007669"/>
    <property type="project" value="InterPro"/>
</dbReference>
<evidence type="ECO:0000256" key="2">
    <source>
        <dbReference type="ARBA" id="ARBA00022660"/>
    </source>
</evidence>
<keyword evidence="7" id="KW-0813">Transport</keyword>
<keyword evidence="2 7" id="KW-0679">Respiratory chain</keyword>
<dbReference type="Gene3D" id="1.20.210.10">
    <property type="entry name" value="Cytochrome c oxidase-like, subunit I domain"/>
    <property type="match status" value="1"/>
</dbReference>
<dbReference type="GO" id="GO:0020037">
    <property type="term" value="F:heme binding"/>
    <property type="evidence" value="ECO:0007669"/>
    <property type="project" value="InterPro"/>
</dbReference>
<evidence type="ECO:0000313" key="11">
    <source>
        <dbReference type="Proteomes" id="UP000198823"/>
    </source>
</evidence>
<gene>
    <name evidence="10" type="ORF">SAMN04488126_11316</name>
</gene>
<dbReference type="PROSITE" id="PS50855">
    <property type="entry name" value="COX1"/>
    <property type="match status" value="1"/>
</dbReference>
<dbReference type="GO" id="GO:0004129">
    <property type="term" value="F:cytochrome-c oxidase activity"/>
    <property type="evidence" value="ECO:0007669"/>
    <property type="project" value="InterPro"/>
</dbReference>
<dbReference type="PANTHER" id="PTHR10422:SF40">
    <property type="entry name" value="CYTOCHROME C OXIDASE SUBUNIT I"/>
    <property type="match status" value="1"/>
</dbReference>
<comment type="similarity">
    <text evidence="7">Belongs to the heme-copper respiratory oxidase family.</text>
</comment>
<evidence type="ECO:0000256" key="8">
    <source>
        <dbReference type="SAM" id="Phobius"/>
    </source>
</evidence>
<keyword evidence="7" id="KW-0408">Iron</keyword>
<sequence>MILHSERGPLAGRRTSSAVAGTVASSERKLALWNIGFAYTAFLIGTFCGLIQVFMRNEMIQLPAWLDYYQVLTVHGVTLALVYTTFFIYAFLITGMSKALGSFGPKVARWSWIGFFVAAAGTVWATIEILSGRASVLYTFYAPLKASGWFYVSLALLIIGTWIISFALIAHYVKWRKANPGVMSPLFAFMTISTLAMWIIACLGVVAAVVFMFIPWAFGWVDTINVELSRTLFWFFGHPLVYFWLLPAYMAWYLVVPKLLGTKVFSDSLARLSFLLFILFSIPVGLHHQLTEPGVADFWKFLQVTLTFMVVIPTLMTAFSLFATFEISGRQKGAKGWFGWVGKLPWNDIRFTSLFIAMVFFIPGGAGGIINTSFQLNELVHNTLWVVGHFHITVGTPVAMTFMGISFWLIPYLTGRTLTKTTKKLAFIQIISWSVGMLLMSTAQHVLGLLGAPRRTQHSNYSDHPTVLGWFDGFFSNTATLAIGGIILFFSAMLLIVIVFRLWLIEPRSEEGDLYAEFPIAESDASATPRWLENWWIWLGIAVALILLAYTFPITHMIQDAPPGSKGFINW</sequence>
<evidence type="ECO:0000256" key="1">
    <source>
        <dbReference type="ARBA" id="ARBA00004141"/>
    </source>
</evidence>
<evidence type="ECO:0000256" key="7">
    <source>
        <dbReference type="RuleBase" id="RU000370"/>
    </source>
</evidence>
<dbReference type="CDD" id="cd01660">
    <property type="entry name" value="ba3-like_Oxidase_I"/>
    <property type="match status" value="1"/>
</dbReference>
<feature type="transmembrane region" description="Helical" evidence="8">
    <location>
        <begin position="268"/>
        <end position="286"/>
    </location>
</feature>
<dbReference type="InterPro" id="IPR033943">
    <property type="entry name" value="Ba3-like_Oxidase_I"/>
</dbReference>
<feature type="transmembrane region" description="Helical" evidence="8">
    <location>
        <begin position="425"/>
        <end position="447"/>
    </location>
</feature>
<dbReference type="InterPro" id="IPR036927">
    <property type="entry name" value="Cyt_c_oxase-like_su1_sf"/>
</dbReference>
<feature type="transmembrane region" description="Helical" evidence="8">
    <location>
        <begin position="481"/>
        <end position="504"/>
    </location>
</feature>
<evidence type="ECO:0000259" key="9">
    <source>
        <dbReference type="PROSITE" id="PS50855"/>
    </source>
</evidence>
<keyword evidence="7" id="KW-0479">Metal-binding</keyword>
<dbReference type="InterPro" id="IPR023616">
    <property type="entry name" value="Cyt_c_oxase-like_su1_dom"/>
</dbReference>
<evidence type="ECO:0000256" key="5">
    <source>
        <dbReference type="ARBA" id="ARBA00022989"/>
    </source>
</evidence>
<evidence type="ECO:0000256" key="4">
    <source>
        <dbReference type="ARBA" id="ARBA00022982"/>
    </source>
</evidence>
<feature type="transmembrane region" description="Helical" evidence="8">
    <location>
        <begin position="185"/>
        <end position="214"/>
    </location>
</feature>
<feature type="transmembrane region" description="Helical" evidence="8">
    <location>
        <begin position="31"/>
        <end position="54"/>
    </location>
</feature>
<dbReference type="RefSeq" id="WP_245696916.1">
    <property type="nucleotide sequence ID" value="NZ_FNAR01000013.1"/>
</dbReference>
<accession>A0A1G7ECJ1</accession>
<evidence type="ECO:0000256" key="6">
    <source>
        <dbReference type="ARBA" id="ARBA00023136"/>
    </source>
</evidence>
<keyword evidence="6 8" id="KW-0472">Membrane</keyword>
<feature type="transmembrane region" description="Helical" evidence="8">
    <location>
        <begin position="74"/>
        <end position="95"/>
    </location>
</feature>
<dbReference type="PANTHER" id="PTHR10422">
    <property type="entry name" value="CYTOCHROME C OXIDASE SUBUNIT 1"/>
    <property type="match status" value="1"/>
</dbReference>
<dbReference type="InterPro" id="IPR023615">
    <property type="entry name" value="Cyt_c_Oxase_su1_BS"/>
</dbReference>
<evidence type="ECO:0000313" key="10">
    <source>
        <dbReference type="EMBL" id="SDE61186.1"/>
    </source>
</evidence>
<feature type="transmembrane region" description="Helical" evidence="8">
    <location>
        <begin position="306"/>
        <end position="328"/>
    </location>
</feature>
<dbReference type="EMBL" id="FNAR01000013">
    <property type="protein sequence ID" value="SDE61186.1"/>
    <property type="molecule type" value="Genomic_DNA"/>
</dbReference>
<reference evidence="10 11" key="1">
    <citation type="submission" date="2016-10" db="EMBL/GenBank/DDBJ databases">
        <authorList>
            <person name="de Groot N.N."/>
        </authorList>
    </citation>
    <scope>NUCLEOTIDE SEQUENCE [LARGE SCALE GENOMIC DNA]</scope>
    <source>
        <strain evidence="10 11">CGMCC 1.6762</strain>
    </source>
</reference>
<dbReference type="AlphaFoldDB" id="A0A1G7ECJ1"/>
<organism evidence="10 11">
    <name type="scientific">Bhargavaea beijingensis</name>
    <dbReference type="NCBI Taxonomy" id="426756"/>
    <lineage>
        <taxon>Bacteria</taxon>
        <taxon>Bacillati</taxon>
        <taxon>Bacillota</taxon>
        <taxon>Bacilli</taxon>
        <taxon>Bacillales</taxon>
        <taxon>Caryophanaceae</taxon>
        <taxon>Bhargavaea</taxon>
    </lineage>
</organism>
<dbReference type="Pfam" id="PF00115">
    <property type="entry name" value="COX1"/>
    <property type="match status" value="1"/>
</dbReference>
<evidence type="ECO:0000256" key="3">
    <source>
        <dbReference type="ARBA" id="ARBA00022692"/>
    </source>
</evidence>
<feature type="transmembrane region" description="Helical" evidence="8">
    <location>
        <begin position="149"/>
        <end position="173"/>
    </location>
</feature>